<keyword evidence="4" id="KW-0169">Cobalamin biosynthesis</keyword>
<dbReference type="InterPro" id="IPR029499">
    <property type="entry name" value="PduO-typ"/>
</dbReference>
<dbReference type="EC" id="2.5.1.17" evidence="4"/>
<dbReference type="Pfam" id="PF01923">
    <property type="entry name" value="Cob_adeno_trans"/>
    <property type="match status" value="1"/>
</dbReference>
<dbReference type="InterPro" id="IPR036451">
    <property type="entry name" value="CblAdoTrfase-like_sf"/>
</dbReference>
<gene>
    <name evidence="6" type="ORF">H9626_08060</name>
</gene>
<keyword evidence="1 4" id="KW-0808">Transferase</keyword>
<evidence type="ECO:0000256" key="4">
    <source>
        <dbReference type="RuleBase" id="RU366026"/>
    </source>
</evidence>
<dbReference type="EMBL" id="JACSPQ010000006">
    <property type="protein sequence ID" value="MBD8002168.1"/>
    <property type="molecule type" value="Genomic_DNA"/>
</dbReference>
<dbReference type="NCBIfam" id="TIGR00636">
    <property type="entry name" value="PduO_Nterm"/>
    <property type="match status" value="1"/>
</dbReference>
<evidence type="ECO:0000259" key="5">
    <source>
        <dbReference type="Pfam" id="PF01923"/>
    </source>
</evidence>
<dbReference type="GO" id="GO:0008817">
    <property type="term" value="F:corrinoid adenosyltransferase activity"/>
    <property type="evidence" value="ECO:0007669"/>
    <property type="project" value="UniProtKB-EC"/>
</dbReference>
<comment type="catalytic activity">
    <reaction evidence="4">
        <text>2 cob(II)alamin + reduced [electron-transfer flavoprotein] + 2 ATP = 2 adenosylcob(III)alamin + 2 triphosphate + oxidized [electron-transfer flavoprotein] + 3 H(+)</text>
        <dbReference type="Rhea" id="RHEA:28671"/>
        <dbReference type="Rhea" id="RHEA-COMP:10685"/>
        <dbReference type="Rhea" id="RHEA-COMP:10686"/>
        <dbReference type="ChEBI" id="CHEBI:15378"/>
        <dbReference type="ChEBI" id="CHEBI:16304"/>
        <dbReference type="ChEBI" id="CHEBI:18036"/>
        <dbReference type="ChEBI" id="CHEBI:18408"/>
        <dbReference type="ChEBI" id="CHEBI:30616"/>
        <dbReference type="ChEBI" id="CHEBI:57692"/>
        <dbReference type="ChEBI" id="CHEBI:58307"/>
        <dbReference type="EC" id="2.5.1.17"/>
    </reaction>
</comment>
<comment type="similarity">
    <text evidence="4">Belongs to the Cob(I)alamin adenosyltransferase family.</text>
</comment>
<dbReference type="InterPro" id="IPR016030">
    <property type="entry name" value="CblAdoTrfase-like"/>
</dbReference>
<dbReference type="Gene3D" id="1.20.1200.10">
    <property type="entry name" value="Cobalamin adenosyltransferase-like"/>
    <property type="match status" value="1"/>
</dbReference>
<dbReference type="Proteomes" id="UP000616346">
    <property type="component" value="Unassembled WGS sequence"/>
</dbReference>
<dbReference type="SUPFAM" id="SSF89028">
    <property type="entry name" value="Cobalamin adenosyltransferase-like"/>
    <property type="match status" value="1"/>
</dbReference>
<sequence>MKLDKIYTRTGDKGMTSLVGGVRVPKTHARLEAYGTVDELNACIGWLITVTEDEKSKQFLQYIQHKLFSVGSYLATDPERTEIRIESRISEDSITKLEKAIDEINSSLPALSGFILPGGSQAAAVCHVCRTVCRRSERRILALETEERSEILDEKVKRFMNRLSDYLFVLSRKLNDLTHCEEIYWDKNCE</sequence>
<name>A0ABR8VBK9_9BACT</name>
<organism evidence="6 7">
    <name type="scientific">Phocaeicola faecium</name>
    <dbReference type="NCBI Taxonomy" id="2762213"/>
    <lineage>
        <taxon>Bacteria</taxon>
        <taxon>Pseudomonadati</taxon>
        <taxon>Bacteroidota</taxon>
        <taxon>Bacteroidia</taxon>
        <taxon>Bacteroidales</taxon>
        <taxon>Bacteroidaceae</taxon>
        <taxon>Phocaeicola</taxon>
    </lineage>
</organism>
<dbReference type="PANTHER" id="PTHR12213">
    <property type="entry name" value="CORRINOID ADENOSYLTRANSFERASE"/>
    <property type="match status" value="1"/>
</dbReference>
<keyword evidence="3 4" id="KW-0067">ATP-binding</keyword>
<comment type="pathway">
    <text evidence="4">Cofactor biosynthesis; adenosylcobalamin biosynthesis; adenosylcobalamin from cob(II)yrinate a,c-diamide: step 2/7.</text>
</comment>
<comment type="catalytic activity">
    <reaction evidence="4">
        <text>2 cob(II)yrinate a,c diamide + reduced [electron-transfer flavoprotein] + 2 ATP = 2 adenosylcob(III)yrinate a,c-diamide + 2 triphosphate + oxidized [electron-transfer flavoprotein] + 3 H(+)</text>
        <dbReference type="Rhea" id="RHEA:11528"/>
        <dbReference type="Rhea" id="RHEA-COMP:10685"/>
        <dbReference type="Rhea" id="RHEA-COMP:10686"/>
        <dbReference type="ChEBI" id="CHEBI:15378"/>
        <dbReference type="ChEBI" id="CHEBI:18036"/>
        <dbReference type="ChEBI" id="CHEBI:30616"/>
        <dbReference type="ChEBI" id="CHEBI:57692"/>
        <dbReference type="ChEBI" id="CHEBI:58307"/>
        <dbReference type="ChEBI" id="CHEBI:58503"/>
        <dbReference type="ChEBI" id="CHEBI:58537"/>
        <dbReference type="EC" id="2.5.1.17"/>
    </reaction>
</comment>
<dbReference type="PANTHER" id="PTHR12213:SF0">
    <property type="entry name" value="CORRINOID ADENOSYLTRANSFERASE MMAB"/>
    <property type="match status" value="1"/>
</dbReference>
<keyword evidence="2 4" id="KW-0547">Nucleotide-binding</keyword>
<evidence type="ECO:0000256" key="3">
    <source>
        <dbReference type="ARBA" id="ARBA00022840"/>
    </source>
</evidence>
<evidence type="ECO:0000313" key="6">
    <source>
        <dbReference type="EMBL" id="MBD8002168.1"/>
    </source>
</evidence>
<evidence type="ECO:0000313" key="7">
    <source>
        <dbReference type="Proteomes" id="UP000616346"/>
    </source>
</evidence>
<evidence type="ECO:0000256" key="1">
    <source>
        <dbReference type="ARBA" id="ARBA00022679"/>
    </source>
</evidence>
<keyword evidence="7" id="KW-1185">Reference proteome</keyword>
<comment type="caution">
    <text evidence="6">The sequence shown here is derived from an EMBL/GenBank/DDBJ whole genome shotgun (WGS) entry which is preliminary data.</text>
</comment>
<accession>A0ABR8VBK9</accession>
<reference evidence="6 7" key="1">
    <citation type="submission" date="2020-08" db="EMBL/GenBank/DDBJ databases">
        <title>A Genomic Blueprint of the Chicken Gut Microbiome.</title>
        <authorList>
            <person name="Gilroy R."/>
            <person name="Ravi A."/>
            <person name="Getino M."/>
            <person name="Pursley I."/>
            <person name="Horton D.L."/>
            <person name="Alikhan N.-F."/>
            <person name="Baker D."/>
            <person name="Gharbi K."/>
            <person name="Hall N."/>
            <person name="Watson M."/>
            <person name="Adriaenssens E.M."/>
            <person name="Foster-Nyarko E."/>
            <person name="Jarju S."/>
            <person name="Secka A."/>
            <person name="Antonio M."/>
            <person name="Oren A."/>
            <person name="Chaudhuri R."/>
            <person name="La Ragione R.M."/>
            <person name="Hildebrand F."/>
            <person name="Pallen M.J."/>
        </authorList>
    </citation>
    <scope>NUCLEOTIDE SEQUENCE [LARGE SCALE GENOMIC DNA]</scope>
    <source>
        <strain evidence="6 7">Sa1YUN3</strain>
    </source>
</reference>
<dbReference type="RefSeq" id="WP_178257271.1">
    <property type="nucleotide sequence ID" value="NZ_JACSPQ010000006.1"/>
</dbReference>
<evidence type="ECO:0000256" key="2">
    <source>
        <dbReference type="ARBA" id="ARBA00022741"/>
    </source>
</evidence>
<proteinExistence type="inferred from homology"/>
<feature type="domain" description="Cobalamin adenosyltransferase-like" evidence="5">
    <location>
        <begin position="6"/>
        <end position="173"/>
    </location>
</feature>
<protein>
    <recommendedName>
        <fullName evidence="4">Corrinoid adenosyltransferase</fullName>
        <ecNumber evidence="4">2.5.1.17</ecNumber>
    </recommendedName>
    <alternativeName>
        <fullName evidence="4">Cob(II)alamin adenosyltransferase</fullName>
    </alternativeName>
    <alternativeName>
        <fullName evidence="4">Cob(II)yrinic acid a,c-diamide adenosyltransferase</fullName>
    </alternativeName>
    <alternativeName>
        <fullName evidence="4">Cobinamide/cobalamin adenosyltransferase</fullName>
    </alternativeName>
</protein>